<dbReference type="SMART" id="SM00558">
    <property type="entry name" value="JmjC"/>
    <property type="match status" value="1"/>
</dbReference>
<dbReference type="Proteomes" id="UP000193685">
    <property type="component" value="Unassembled WGS sequence"/>
</dbReference>
<dbReference type="InterPro" id="IPR034732">
    <property type="entry name" value="EPHD"/>
</dbReference>
<dbReference type="PANTHER" id="PTHR10694:SF7">
    <property type="entry name" value="[HISTONE H3]-TRIMETHYL-L-LYSINE(9) DEMETHYLASE"/>
    <property type="match status" value="1"/>
</dbReference>
<dbReference type="GO" id="GO:0000785">
    <property type="term" value="C:chromatin"/>
    <property type="evidence" value="ECO:0007669"/>
    <property type="project" value="TreeGrafter"/>
</dbReference>
<dbReference type="Pfam" id="PF02375">
    <property type="entry name" value="JmjN"/>
    <property type="match status" value="1"/>
</dbReference>
<dbReference type="Pfam" id="PF13832">
    <property type="entry name" value="zf-HC5HC2H_2"/>
    <property type="match status" value="1"/>
</dbReference>
<keyword evidence="4" id="KW-0863">Zinc-finger</keyword>
<dbReference type="SMART" id="SM00249">
    <property type="entry name" value="PHD"/>
    <property type="match status" value="1"/>
</dbReference>
<dbReference type="OMA" id="HRICGEY"/>
<feature type="region of interest" description="Disordered" evidence="7">
    <location>
        <begin position="178"/>
        <end position="227"/>
    </location>
</feature>
<accession>A0A1Y2EQS4</accession>
<dbReference type="InterPro" id="IPR001965">
    <property type="entry name" value="Znf_PHD"/>
</dbReference>
<evidence type="ECO:0000259" key="10">
    <source>
        <dbReference type="PROSITE" id="PS51805"/>
    </source>
</evidence>
<dbReference type="STRING" id="56484.A0A1Y2EQS4"/>
<dbReference type="EMBL" id="MCFI01000032">
    <property type="protein sequence ID" value="ORY73882.1"/>
    <property type="molecule type" value="Genomic_DNA"/>
</dbReference>
<dbReference type="PROSITE" id="PS51184">
    <property type="entry name" value="JMJC"/>
    <property type="match status" value="1"/>
</dbReference>
<dbReference type="GO" id="GO:0140684">
    <property type="term" value="F:histone H3K9me2/H3K9me3 demethylase activity"/>
    <property type="evidence" value="ECO:0007669"/>
    <property type="project" value="UniProtKB-EC"/>
</dbReference>
<dbReference type="OrthoDB" id="9547406at2759"/>
<organism evidence="11 12">
    <name type="scientific">Protomyces lactucae-debilis</name>
    <dbReference type="NCBI Taxonomy" id="2754530"/>
    <lineage>
        <taxon>Eukaryota</taxon>
        <taxon>Fungi</taxon>
        <taxon>Dikarya</taxon>
        <taxon>Ascomycota</taxon>
        <taxon>Taphrinomycotina</taxon>
        <taxon>Taphrinomycetes</taxon>
        <taxon>Taphrinales</taxon>
        <taxon>Protomycetaceae</taxon>
        <taxon>Protomyces</taxon>
    </lineage>
</organism>
<feature type="compositionally biased region" description="Basic residues" evidence="7">
    <location>
        <begin position="483"/>
        <end position="492"/>
    </location>
</feature>
<feature type="region of interest" description="Disordered" evidence="7">
    <location>
        <begin position="458"/>
        <end position="493"/>
    </location>
</feature>
<dbReference type="Pfam" id="PF23258">
    <property type="entry name" value="DUF7072"/>
    <property type="match status" value="1"/>
</dbReference>
<keyword evidence="5" id="KW-0862">Zinc</keyword>
<evidence type="ECO:0000256" key="1">
    <source>
        <dbReference type="ARBA" id="ARBA00009711"/>
    </source>
</evidence>
<evidence type="ECO:0000259" key="8">
    <source>
        <dbReference type="PROSITE" id="PS51183"/>
    </source>
</evidence>
<keyword evidence="3" id="KW-0479">Metal-binding</keyword>
<protein>
    <recommendedName>
        <fullName evidence="2">[histone H3]-trimethyl-L-lysine(9) demethylase</fullName>
        <ecNumber evidence="2">1.14.11.66</ecNumber>
    </recommendedName>
</protein>
<proteinExistence type="inferred from homology"/>
<dbReference type="Gene3D" id="3.30.40.10">
    <property type="entry name" value="Zinc/RING finger domain, C3HC4 (zinc finger)"/>
    <property type="match status" value="1"/>
</dbReference>
<dbReference type="GO" id="GO:0010468">
    <property type="term" value="P:regulation of gene expression"/>
    <property type="evidence" value="ECO:0007669"/>
    <property type="project" value="TreeGrafter"/>
</dbReference>
<dbReference type="PROSITE" id="PS51805">
    <property type="entry name" value="EPHD"/>
    <property type="match status" value="1"/>
</dbReference>
<evidence type="ECO:0000256" key="3">
    <source>
        <dbReference type="ARBA" id="ARBA00022723"/>
    </source>
</evidence>
<dbReference type="InterPro" id="IPR003347">
    <property type="entry name" value="JmjC_dom"/>
</dbReference>
<comment type="caution">
    <text evidence="11">The sequence shown here is derived from an EMBL/GenBank/DDBJ whole genome shotgun (WGS) entry which is preliminary data.</text>
</comment>
<dbReference type="RefSeq" id="XP_040721887.1">
    <property type="nucleotide sequence ID" value="XM_040871834.1"/>
</dbReference>
<dbReference type="Gene3D" id="2.60.120.650">
    <property type="entry name" value="Cupin"/>
    <property type="match status" value="1"/>
</dbReference>
<evidence type="ECO:0000256" key="2">
    <source>
        <dbReference type="ARBA" id="ARBA00012900"/>
    </source>
</evidence>
<feature type="domain" description="PHD-type" evidence="10">
    <location>
        <begin position="517"/>
        <end position="633"/>
    </location>
</feature>
<dbReference type="Pfam" id="PF02373">
    <property type="entry name" value="JmjC"/>
    <property type="match status" value="1"/>
</dbReference>
<feature type="domain" description="JmjN" evidence="8">
    <location>
        <begin position="63"/>
        <end position="104"/>
    </location>
</feature>
<dbReference type="InterPro" id="IPR055500">
    <property type="entry name" value="DUF7072"/>
</dbReference>
<dbReference type="CDD" id="cd15571">
    <property type="entry name" value="ePHD"/>
    <property type="match status" value="1"/>
</dbReference>
<dbReference type="EC" id="1.14.11.66" evidence="2"/>
<dbReference type="PANTHER" id="PTHR10694">
    <property type="entry name" value="LYSINE-SPECIFIC DEMETHYLASE"/>
    <property type="match status" value="1"/>
</dbReference>
<evidence type="ECO:0000313" key="12">
    <source>
        <dbReference type="Proteomes" id="UP000193685"/>
    </source>
</evidence>
<dbReference type="AlphaFoldDB" id="A0A1Y2EQS4"/>
<dbReference type="GO" id="GO:0005634">
    <property type="term" value="C:nucleus"/>
    <property type="evidence" value="ECO:0007669"/>
    <property type="project" value="TreeGrafter"/>
</dbReference>
<name>A0A1Y2EQS4_PROLT</name>
<sequence length="764" mass="84893">MAHIGPMVTAHETPAPTNAPIIAPPTMQPEAAMTRSIAQTQHAPDAGLVADIKPDHYWADGAIPVFKPTMQQFKSFPDFIKKVDRYGMKAGIIKVIPPAEWLAQLPDLDDKVKDIRVKSAIEQQFAGTGGAFRQMNLEKQRSYNLQQWRKICDSLEHQPPAKRGKVRATGGLRSTTAAAVATERLATPPLSTDSDSEPDASVERPRSATKQQHKKGPSPAKKEKRIVNEEEDFDYRIDDNDQYTTKRCEELERAYWKSLTFNNPMYGADLPGSLFDDGTKDWNVAHLDNILNRLGVVLPGVNSAYLYLGMWKATFSWHVEDMDLYSINYIHFGAPKQWYSIAQEDNQKFERVMKEIFPNDARNCSQFMRHKTFGASPARLAQHGLHVNKLVHYEKEFVITFPYGYHSGYNMGYNCAESVNFATDSWLDFGRVAQKCDCVADAVSIDVRDIIRQLDGYSESDMSDSEGDESMLTPPRSVDGSAKRKPSRKRKLGATAQAYKKTGALFHGKRFKISLPKSPCSLCPNIASDEPLLKTDDGHSVHRICAELLPETQIEEHPDGSTTVTGFNLINKDRFSLKCSYCRATHGACFQCSSAKCVRSFHGTCAYMAGVLVEKLPATIQPEAFTFQCKSHRPRRLAVEQMEFDTNLAHFVEKLAVGEIAQCQYAAGLPFAGRVLENRAAERTVLMRVLGTTDFEIEVDYRWVMTKPRRVAMPARPSVSSILGTAAGILPPAFAVPQPQPLAQPAAIVPDSTALGPSPTALAA</sequence>
<gene>
    <name evidence="11" type="ORF">BCR37DRAFT_401415</name>
</gene>
<evidence type="ECO:0000256" key="7">
    <source>
        <dbReference type="SAM" id="MobiDB-lite"/>
    </source>
</evidence>
<feature type="domain" description="JmjC" evidence="9">
    <location>
        <begin position="276"/>
        <end position="438"/>
    </location>
</feature>
<evidence type="ECO:0000256" key="5">
    <source>
        <dbReference type="ARBA" id="ARBA00022833"/>
    </source>
</evidence>
<evidence type="ECO:0000256" key="6">
    <source>
        <dbReference type="ARBA" id="ARBA00049349"/>
    </source>
</evidence>
<comment type="catalytic activity">
    <reaction evidence="6">
        <text>N(6),N(6),N(6)-trimethyl-L-lysyl(9)-[histone H3] + 2 2-oxoglutarate + 2 O2 = N(6)-methyl-L-lysyl(9)-[histone H3] + 2 formaldehyde + 2 succinate + 2 CO2</text>
        <dbReference type="Rhea" id="RHEA:60200"/>
        <dbReference type="Rhea" id="RHEA-COMP:15538"/>
        <dbReference type="Rhea" id="RHEA-COMP:15542"/>
        <dbReference type="ChEBI" id="CHEBI:15379"/>
        <dbReference type="ChEBI" id="CHEBI:16526"/>
        <dbReference type="ChEBI" id="CHEBI:16810"/>
        <dbReference type="ChEBI" id="CHEBI:16842"/>
        <dbReference type="ChEBI" id="CHEBI:30031"/>
        <dbReference type="ChEBI" id="CHEBI:61929"/>
        <dbReference type="ChEBI" id="CHEBI:61961"/>
        <dbReference type="EC" id="1.14.11.66"/>
    </reaction>
</comment>
<dbReference type="InterPro" id="IPR013083">
    <property type="entry name" value="Znf_RING/FYVE/PHD"/>
</dbReference>
<dbReference type="GO" id="GO:0051864">
    <property type="term" value="F:histone H3K36 demethylase activity"/>
    <property type="evidence" value="ECO:0007669"/>
    <property type="project" value="TreeGrafter"/>
</dbReference>
<evidence type="ECO:0000313" key="11">
    <source>
        <dbReference type="EMBL" id="ORY73882.1"/>
    </source>
</evidence>
<keyword evidence="12" id="KW-1185">Reference proteome</keyword>
<evidence type="ECO:0000256" key="4">
    <source>
        <dbReference type="ARBA" id="ARBA00022771"/>
    </source>
</evidence>
<dbReference type="SUPFAM" id="SSF51197">
    <property type="entry name" value="Clavaminate synthase-like"/>
    <property type="match status" value="1"/>
</dbReference>
<dbReference type="PROSITE" id="PS51183">
    <property type="entry name" value="JMJN"/>
    <property type="match status" value="1"/>
</dbReference>
<dbReference type="GO" id="GO:0008270">
    <property type="term" value="F:zinc ion binding"/>
    <property type="evidence" value="ECO:0007669"/>
    <property type="project" value="UniProtKB-KW"/>
</dbReference>
<evidence type="ECO:0000259" key="9">
    <source>
        <dbReference type="PROSITE" id="PS51184"/>
    </source>
</evidence>
<dbReference type="SMART" id="SM00545">
    <property type="entry name" value="JmjN"/>
    <property type="match status" value="1"/>
</dbReference>
<dbReference type="GeneID" id="63788433"/>
<comment type="similarity">
    <text evidence="1">Belongs to the JHDM3 histone demethylase family.</text>
</comment>
<dbReference type="InterPro" id="IPR003349">
    <property type="entry name" value="JmjN"/>
</dbReference>
<reference evidence="11 12" key="1">
    <citation type="submission" date="2016-07" db="EMBL/GenBank/DDBJ databases">
        <title>Pervasive Adenine N6-methylation of Active Genes in Fungi.</title>
        <authorList>
            <consortium name="DOE Joint Genome Institute"/>
            <person name="Mondo S.J."/>
            <person name="Dannebaum R.O."/>
            <person name="Kuo R.C."/>
            <person name="Labutti K."/>
            <person name="Haridas S."/>
            <person name="Kuo A."/>
            <person name="Salamov A."/>
            <person name="Ahrendt S.R."/>
            <person name="Lipzen A."/>
            <person name="Sullivan W."/>
            <person name="Andreopoulos W.B."/>
            <person name="Clum A."/>
            <person name="Lindquist E."/>
            <person name="Daum C."/>
            <person name="Ramamoorthy G.K."/>
            <person name="Gryganskyi A."/>
            <person name="Culley D."/>
            <person name="Magnuson J.K."/>
            <person name="James T.Y."/>
            <person name="O'Malley M.A."/>
            <person name="Stajich J.E."/>
            <person name="Spatafora J.W."/>
            <person name="Visel A."/>
            <person name="Grigoriev I.V."/>
        </authorList>
    </citation>
    <scope>NUCLEOTIDE SEQUENCE [LARGE SCALE GENOMIC DNA]</scope>
    <source>
        <strain evidence="11 12">12-1054</strain>
    </source>
</reference>